<gene>
    <name evidence="1" type="ORF">SCFA_790008</name>
</gene>
<reference evidence="1" key="1">
    <citation type="submission" date="2019-03" db="EMBL/GenBank/DDBJ databases">
        <authorList>
            <person name="Hao L."/>
        </authorList>
    </citation>
    <scope>NUCLEOTIDE SEQUENCE</scope>
</reference>
<protein>
    <submittedName>
        <fullName evidence="1">Uncharacterized protein</fullName>
    </submittedName>
</protein>
<dbReference type="AlphaFoldDB" id="A0A485MB81"/>
<dbReference type="EMBL" id="CAADRM010000146">
    <property type="protein sequence ID" value="VFU18188.1"/>
    <property type="molecule type" value="Genomic_DNA"/>
</dbReference>
<sequence length="73" mass="8594">MFRREVETLYKTAKGNYFILSEGGLFSQYYSSRDAETWYGGSMIRPLTRQEALCWCEETGNFEIIDDQFSSIR</sequence>
<accession>A0A485MB81</accession>
<organism evidence="1">
    <name type="scientific">anaerobic digester metagenome</name>
    <dbReference type="NCBI Taxonomy" id="1263854"/>
    <lineage>
        <taxon>unclassified sequences</taxon>
        <taxon>metagenomes</taxon>
        <taxon>ecological metagenomes</taxon>
    </lineage>
</organism>
<proteinExistence type="predicted"/>
<evidence type="ECO:0000313" key="1">
    <source>
        <dbReference type="EMBL" id="VFU18188.1"/>
    </source>
</evidence>
<name>A0A485MB81_9ZZZZ</name>